<accession>K2MW96</accession>
<evidence type="ECO:0000256" key="2">
    <source>
        <dbReference type="SAM" id="Phobius"/>
    </source>
</evidence>
<dbReference type="OrthoDB" id="262426at2759"/>
<organism evidence="3 4">
    <name type="scientific">Trypanosoma cruzi marinkellei</name>
    <dbReference type="NCBI Taxonomy" id="85056"/>
    <lineage>
        <taxon>Eukaryota</taxon>
        <taxon>Discoba</taxon>
        <taxon>Euglenozoa</taxon>
        <taxon>Kinetoplastea</taxon>
        <taxon>Metakinetoplastina</taxon>
        <taxon>Trypanosomatida</taxon>
        <taxon>Trypanosomatidae</taxon>
        <taxon>Trypanosoma</taxon>
        <taxon>Schizotrypanum</taxon>
    </lineage>
</organism>
<dbReference type="EMBL" id="AHKC01020275">
    <property type="protein sequence ID" value="EKF26596.1"/>
    <property type="molecule type" value="Genomic_DNA"/>
</dbReference>
<feature type="coiled-coil region" evidence="1">
    <location>
        <begin position="68"/>
        <end position="98"/>
    </location>
</feature>
<reference evidence="3 4" key="1">
    <citation type="journal article" date="2012" name="BMC Genomics">
        <title>Comparative genomic analysis of human infective Trypanosoma cruzi lineages with the bat-restricted subspecies T. cruzi marinkellei.</title>
        <authorList>
            <person name="Franzen O."/>
            <person name="Talavera-Lopez C."/>
            <person name="Ochaya S."/>
            <person name="Butler C.E."/>
            <person name="Messenger L.A."/>
            <person name="Lewis M.D."/>
            <person name="Llewellyn M.S."/>
            <person name="Marinkelle C.J."/>
            <person name="Tyler K.M."/>
            <person name="Miles M.A."/>
            <person name="Andersson B."/>
        </authorList>
    </citation>
    <scope>NUCLEOTIDE SEQUENCE [LARGE SCALE GENOMIC DNA]</scope>
    <source>
        <strain evidence="3 4">B7</strain>
    </source>
</reference>
<feature type="transmembrane region" description="Helical" evidence="2">
    <location>
        <begin position="6"/>
        <end position="25"/>
    </location>
</feature>
<comment type="caution">
    <text evidence="3">The sequence shown here is derived from an EMBL/GenBank/DDBJ whole genome shotgun (WGS) entry which is preliminary data.</text>
</comment>
<dbReference type="Proteomes" id="UP000007350">
    <property type="component" value="Unassembled WGS sequence"/>
</dbReference>
<keyword evidence="4" id="KW-1185">Reference proteome</keyword>
<sequence>MLCFLSFFFLFGFFIIIINIIFVYIKDMGERGENDWGEMVLPGVYMLRGSTASSRGKIFGLDASKPQLELILNEIDVMERHVKKLKESNGEIKEYLKNRGDSIMESTNTIPTSGAVIAVSDTEDINDVLAEALVENEAIISRKERELNELRQLIQSNRCACSYHSIRESNEGNSVPDDISRNSVATEVRGVLDEMSNNTFSL</sequence>
<name>K2MW96_TRYCR</name>
<protein>
    <submittedName>
        <fullName evidence="3">Uncharacterized protein</fullName>
    </submittedName>
</protein>
<gene>
    <name evidence="3" type="ORF">MOQ_009705</name>
</gene>
<evidence type="ECO:0000256" key="1">
    <source>
        <dbReference type="SAM" id="Coils"/>
    </source>
</evidence>
<evidence type="ECO:0000313" key="4">
    <source>
        <dbReference type="Proteomes" id="UP000007350"/>
    </source>
</evidence>
<keyword evidence="2" id="KW-0472">Membrane</keyword>
<keyword evidence="2" id="KW-1133">Transmembrane helix</keyword>
<feature type="coiled-coil region" evidence="1">
    <location>
        <begin position="133"/>
        <end position="160"/>
    </location>
</feature>
<keyword evidence="1" id="KW-0175">Coiled coil</keyword>
<evidence type="ECO:0000313" key="3">
    <source>
        <dbReference type="EMBL" id="EKF26596.1"/>
    </source>
</evidence>
<keyword evidence="2" id="KW-0812">Transmembrane</keyword>
<proteinExistence type="predicted"/>
<dbReference type="AlphaFoldDB" id="K2MW96"/>